<evidence type="ECO:0000313" key="3">
    <source>
        <dbReference type="Proteomes" id="UP001234880"/>
    </source>
</evidence>
<dbReference type="PANTHER" id="PTHR36221">
    <property type="entry name" value="DUF742 DOMAIN-CONTAINING PROTEIN"/>
    <property type="match status" value="1"/>
</dbReference>
<dbReference type="EMBL" id="JAURUE010000003">
    <property type="protein sequence ID" value="MDP9616382.1"/>
    <property type="molecule type" value="Genomic_DNA"/>
</dbReference>
<feature type="compositionally biased region" description="Basic and acidic residues" evidence="1">
    <location>
        <begin position="1"/>
        <end position="11"/>
    </location>
</feature>
<evidence type="ECO:0000313" key="2">
    <source>
        <dbReference type="EMBL" id="MDP9616382.1"/>
    </source>
</evidence>
<dbReference type="RefSeq" id="WP_060954447.1">
    <property type="nucleotide sequence ID" value="NZ_JAURUE010000003.1"/>
</dbReference>
<evidence type="ECO:0000256" key="1">
    <source>
        <dbReference type="SAM" id="MobiDB-lite"/>
    </source>
</evidence>
<gene>
    <name evidence="2" type="ORF">JOF35_008740</name>
</gene>
<comment type="caution">
    <text evidence="2">The sequence shown here is derived from an EMBL/GenBank/DDBJ whole genome shotgun (WGS) entry which is preliminary data.</text>
</comment>
<accession>A0ABT9L6P1</accession>
<proteinExistence type="predicted"/>
<protein>
    <recommendedName>
        <fullName evidence="4">DUF742 domain-containing protein</fullName>
    </recommendedName>
</protein>
<sequence length="119" mass="12885">MNDQGGAERRSRAFTATGGRVQPLDDDIRLDTHVTPTSSGGDTLPLTERQSQLISLCRPACAVAELAARMDLPLAVVTALVHDLRARGRVTTDQVLDLTSDTVISTALLQRLRDRLHAI</sequence>
<dbReference type="InterPro" id="IPR007995">
    <property type="entry name" value="DUF742"/>
</dbReference>
<feature type="region of interest" description="Disordered" evidence="1">
    <location>
        <begin position="1"/>
        <end position="45"/>
    </location>
</feature>
<evidence type="ECO:0008006" key="4">
    <source>
        <dbReference type="Google" id="ProtNLM"/>
    </source>
</evidence>
<name>A0ABT9L6P1_9ACTN</name>
<keyword evidence="3" id="KW-1185">Reference proteome</keyword>
<reference evidence="2 3" key="1">
    <citation type="submission" date="2023-07" db="EMBL/GenBank/DDBJ databases">
        <title>Sequencing the genomes of 1000 actinobacteria strains.</title>
        <authorList>
            <person name="Klenk H.-P."/>
        </authorList>
    </citation>
    <scope>NUCLEOTIDE SEQUENCE [LARGE SCALE GENOMIC DNA]</scope>
    <source>
        <strain evidence="2 3">DSM 41600</strain>
    </source>
</reference>
<dbReference type="Pfam" id="PF05331">
    <property type="entry name" value="DUF742"/>
    <property type="match status" value="1"/>
</dbReference>
<dbReference type="Proteomes" id="UP001234880">
    <property type="component" value="Unassembled WGS sequence"/>
</dbReference>
<dbReference type="PANTHER" id="PTHR36221:SF1">
    <property type="entry name" value="DUF742 DOMAIN-CONTAINING PROTEIN"/>
    <property type="match status" value="1"/>
</dbReference>
<organism evidence="2 3">
    <name type="scientific">Streptomyces demainii</name>
    <dbReference type="NCBI Taxonomy" id="588122"/>
    <lineage>
        <taxon>Bacteria</taxon>
        <taxon>Bacillati</taxon>
        <taxon>Actinomycetota</taxon>
        <taxon>Actinomycetes</taxon>
        <taxon>Kitasatosporales</taxon>
        <taxon>Streptomycetaceae</taxon>
        <taxon>Streptomyces</taxon>
    </lineage>
</organism>